<evidence type="ECO:0000256" key="1">
    <source>
        <dbReference type="ARBA" id="ARBA00001933"/>
    </source>
</evidence>
<sequence>MTYQEGLFELLQLLKLDDIHLWHVVIEALLVLSLVWLAFAKRYRQHTPKDEPLSKKEEDELIAEFEPEPLAKPSTQLVKTTMTPVLDSAAGRQVLVNGQECINFATFNFLGFVGDKAVEDAAVKSIQKYGVGSCGPRGFYGTIDCHLQLEEELAKFCKVEEAILYSYGFATIASAIPAYSKRGDIIFVDENVNFAIQKGLVASRSRIIKYAHNDMADLEKKLETQKKEDAKDPVKAKATRRFLVTEGVFANSGDICPLPKLVEFKYKYLVRLIIDESFSFGVLGESGRGITEHFDVDPEEVDIMSVSMGTALASVGGFCAGRAFVIDHQRLSGQGYCYSASLPPLLANAALNTLERIGNTEGRQRRQRLRANVHGFLRAMKTNKNFVCEGSEQAPIVHVSLRNSTASIADQEQTLQTLVESGFKHGLALTRANYLRDDEMTQHRASIRVALSSEHTEEDIDTLVMFFEQAQL</sequence>
<gene>
    <name evidence="13" type="ORF">MONBRDRAFT_34401</name>
</gene>
<dbReference type="STRING" id="81824.A9VBG2"/>
<dbReference type="GO" id="GO:0016020">
    <property type="term" value="C:membrane"/>
    <property type="evidence" value="ECO:0007669"/>
    <property type="project" value="GOC"/>
</dbReference>
<dbReference type="InterPro" id="IPR015422">
    <property type="entry name" value="PyrdxlP-dep_Trfase_small"/>
</dbReference>
<dbReference type="GO" id="GO:0046513">
    <property type="term" value="P:ceramide biosynthetic process"/>
    <property type="evidence" value="ECO:0000318"/>
    <property type="project" value="GO_Central"/>
</dbReference>
<dbReference type="InParanoid" id="A9VBG2"/>
<dbReference type="KEGG" id="mbr:MONBRDRAFT_34401"/>
<dbReference type="Proteomes" id="UP000001357">
    <property type="component" value="Unassembled WGS sequence"/>
</dbReference>
<dbReference type="SUPFAM" id="SSF53383">
    <property type="entry name" value="PLP-dependent transferases"/>
    <property type="match status" value="1"/>
</dbReference>
<comment type="similarity">
    <text evidence="4">Belongs to the class-II pyridoxal-phosphate-dependent aminotransferase family.</text>
</comment>
<reference evidence="13 14" key="1">
    <citation type="journal article" date="2008" name="Nature">
        <title>The genome of the choanoflagellate Monosiga brevicollis and the origin of metazoans.</title>
        <authorList>
            <consortium name="JGI Sequencing"/>
            <person name="King N."/>
            <person name="Westbrook M.J."/>
            <person name="Young S.L."/>
            <person name="Kuo A."/>
            <person name="Abedin M."/>
            <person name="Chapman J."/>
            <person name="Fairclough S."/>
            <person name="Hellsten U."/>
            <person name="Isogai Y."/>
            <person name="Letunic I."/>
            <person name="Marr M."/>
            <person name="Pincus D."/>
            <person name="Putnam N."/>
            <person name="Rokas A."/>
            <person name="Wright K.J."/>
            <person name="Zuzow R."/>
            <person name="Dirks W."/>
            <person name="Good M."/>
            <person name="Goodstein D."/>
            <person name="Lemons D."/>
            <person name="Li W."/>
            <person name="Lyons J.B."/>
            <person name="Morris A."/>
            <person name="Nichols S."/>
            <person name="Richter D.J."/>
            <person name="Salamov A."/>
            <person name="Bork P."/>
            <person name="Lim W.A."/>
            <person name="Manning G."/>
            <person name="Miller W.T."/>
            <person name="McGinnis W."/>
            <person name="Shapiro H."/>
            <person name="Tjian R."/>
            <person name="Grigoriev I.V."/>
            <person name="Rokhsar D."/>
        </authorList>
    </citation>
    <scope>NUCLEOTIDE SEQUENCE [LARGE SCALE GENOMIC DNA]</scope>
    <source>
        <strain evidence="14">MX1 / ATCC 50154</strain>
    </source>
</reference>
<comment type="pathway">
    <text evidence="2">Lipid metabolism; sphingolipid metabolism.</text>
</comment>
<dbReference type="InterPro" id="IPR015424">
    <property type="entry name" value="PyrdxlP-dep_Trfase"/>
</dbReference>
<dbReference type="GO" id="GO:0046512">
    <property type="term" value="P:sphingosine biosynthetic process"/>
    <property type="evidence" value="ECO:0000318"/>
    <property type="project" value="GO_Central"/>
</dbReference>
<dbReference type="InterPro" id="IPR015421">
    <property type="entry name" value="PyrdxlP-dep_Trfase_major"/>
</dbReference>
<keyword evidence="11" id="KW-0472">Membrane</keyword>
<comment type="pathway">
    <text evidence="3">Sphingolipid metabolism.</text>
</comment>
<dbReference type="EC" id="2.3.1.50" evidence="5"/>
<name>A9VBG2_MONBE</name>
<organism evidence="13 14">
    <name type="scientific">Monosiga brevicollis</name>
    <name type="common">Choanoflagellate</name>
    <dbReference type="NCBI Taxonomy" id="81824"/>
    <lineage>
        <taxon>Eukaryota</taxon>
        <taxon>Choanoflagellata</taxon>
        <taxon>Craspedida</taxon>
        <taxon>Salpingoecidae</taxon>
        <taxon>Monosiga</taxon>
    </lineage>
</organism>
<dbReference type="eggNOG" id="KOG1358">
    <property type="taxonomic scope" value="Eukaryota"/>
</dbReference>
<evidence type="ECO:0000313" key="14">
    <source>
        <dbReference type="Proteomes" id="UP000001357"/>
    </source>
</evidence>
<evidence type="ECO:0000256" key="2">
    <source>
        <dbReference type="ARBA" id="ARBA00004760"/>
    </source>
</evidence>
<keyword evidence="11" id="KW-0812">Transmembrane</keyword>
<comment type="cofactor">
    <cofactor evidence="1">
        <name>pyridoxal 5'-phosphate</name>
        <dbReference type="ChEBI" id="CHEBI:597326"/>
    </cofactor>
</comment>
<keyword evidence="10" id="KW-0012">Acyltransferase</keyword>
<evidence type="ECO:0000256" key="5">
    <source>
        <dbReference type="ARBA" id="ARBA00013220"/>
    </source>
</evidence>
<protein>
    <recommendedName>
        <fullName evidence="5">serine C-palmitoyltransferase</fullName>
        <ecNumber evidence="5">2.3.1.50</ecNumber>
    </recommendedName>
</protein>
<dbReference type="Pfam" id="PF00155">
    <property type="entry name" value="Aminotran_1_2"/>
    <property type="match status" value="1"/>
</dbReference>
<dbReference type="FunCoup" id="A9VBG2">
    <property type="interactions" value="1393"/>
</dbReference>
<dbReference type="InterPro" id="IPR050087">
    <property type="entry name" value="AON_synthase_class-II"/>
</dbReference>
<feature type="transmembrane region" description="Helical" evidence="11">
    <location>
        <begin position="20"/>
        <end position="39"/>
    </location>
</feature>
<evidence type="ECO:0000313" key="13">
    <source>
        <dbReference type="EMBL" id="EDQ85095.1"/>
    </source>
</evidence>
<evidence type="ECO:0000256" key="11">
    <source>
        <dbReference type="SAM" id="Phobius"/>
    </source>
</evidence>
<keyword evidence="11" id="KW-1133">Transmembrane helix</keyword>
<dbReference type="GO" id="GO:0004758">
    <property type="term" value="F:serine C-palmitoyltransferase activity"/>
    <property type="evidence" value="ECO:0000318"/>
    <property type="project" value="GO_Central"/>
</dbReference>
<evidence type="ECO:0000256" key="3">
    <source>
        <dbReference type="ARBA" id="ARBA00004991"/>
    </source>
</evidence>
<dbReference type="AlphaFoldDB" id="A9VBG2"/>
<evidence type="ECO:0000256" key="10">
    <source>
        <dbReference type="ARBA" id="ARBA00023315"/>
    </source>
</evidence>
<keyword evidence="6" id="KW-0808">Transferase</keyword>
<evidence type="ECO:0000259" key="12">
    <source>
        <dbReference type="Pfam" id="PF00155"/>
    </source>
</evidence>
<accession>A9VBG2</accession>
<keyword evidence="14" id="KW-1185">Reference proteome</keyword>
<keyword evidence="7" id="KW-0663">Pyridoxal phosphate</keyword>
<evidence type="ECO:0000256" key="7">
    <source>
        <dbReference type="ARBA" id="ARBA00022898"/>
    </source>
</evidence>
<keyword evidence="8" id="KW-0746">Sphingolipid metabolism</keyword>
<dbReference type="RefSeq" id="XP_001750099.1">
    <property type="nucleotide sequence ID" value="XM_001750047.1"/>
</dbReference>
<proteinExistence type="inferred from homology"/>
<evidence type="ECO:0000256" key="4">
    <source>
        <dbReference type="ARBA" id="ARBA00008392"/>
    </source>
</evidence>
<dbReference type="InterPro" id="IPR004839">
    <property type="entry name" value="Aminotransferase_I/II_large"/>
</dbReference>
<evidence type="ECO:0000256" key="8">
    <source>
        <dbReference type="ARBA" id="ARBA00022919"/>
    </source>
</evidence>
<dbReference type="FunFam" id="3.40.640.10:FF:000049">
    <property type="entry name" value="serine palmitoyltransferase 1 isoform X1"/>
    <property type="match status" value="1"/>
</dbReference>
<dbReference type="GO" id="GO:0030170">
    <property type="term" value="F:pyridoxal phosphate binding"/>
    <property type="evidence" value="ECO:0007669"/>
    <property type="project" value="InterPro"/>
</dbReference>
<dbReference type="Gene3D" id="3.90.1150.10">
    <property type="entry name" value="Aspartate Aminotransferase, domain 1"/>
    <property type="match status" value="1"/>
</dbReference>
<dbReference type="PANTHER" id="PTHR13693:SF2">
    <property type="entry name" value="SERINE PALMITOYLTRANSFERASE 1"/>
    <property type="match status" value="1"/>
</dbReference>
<feature type="domain" description="Aminotransferase class I/classII large" evidence="12">
    <location>
        <begin position="100"/>
        <end position="464"/>
    </location>
</feature>
<evidence type="ECO:0000256" key="6">
    <source>
        <dbReference type="ARBA" id="ARBA00022679"/>
    </source>
</evidence>
<dbReference type="GeneID" id="5895332"/>
<evidence type="ECO:0000256" key="9">
    <source>
        <dbReference type="ARBA" id="ARBA00023098"/>
    </source>
</evidence>
<dbReference type="Gene3D" id="3.40.640.10">
    <property type="entry name" value="Type I PLP-dependent aspartate aminotransferase-like (Major domain)"/>
    <property type="match status" value="1"/>
</dbReference>
<dbReference type="OMA" id="FFTRHMY"/>
<dbReference type="PANTHER" id="PTHR13693">
    <property type="entry name" value="CLASS II AMINOTRANSFERASE/8-AMINO-7-OXONONANOATE SYNTHASE"/>
    <property type="match status" value="1"/>
</dbReference>
<dbReference type="GO" id="GO:0005783">
    <property type="term" value="C:endoplasmic reticulum"/>
    <property type="evidence" value="ECO:0000318"/>
    <property type="project" value="GO_Central"/>
</dbReference>
<dbReference type="EMBL" id="CH991577">
    <property type="protein sequence ID" value="EDQ85095.1"/>
    <property type="molecule type" value="Genomic_DNA"/>
</dbReference>
<keyword evidence="9" id="KW-0443">Lipid metabolism</keyword>